<dbReference type="AlphaFoldDB" id="A0A944DER3"/>
<comment type="caution">
    <text evidence="2">The sequence shown here is derived from an EMBL/GenBank/DDBJ whole genome shotgun (WGS) entry which is preliminary data.</text>
</comment>
<evidence type="ECO:0000256" key="1">
    <source>
        <dbReference type="SAM" id="MobiDB-lite"/>
    </source>
</evidence>
<protein>
    <submittedName>
        <fullName evidence="2">Uncharacterized protein</fullName>
    </submittedName>
</protein>
<keyword evidence="3" id="KW-1185">Reference proteome</keyword>
<dbReference type="RefSeq" id="WP_214364127.1">
    <property type="nucleotide sequence ID" value="NZ_JAEKFT010000071.1"/>
</dbReference>
<dbReference type="Proteomes" id="UP000694660">
    <property type="component" value="Unassembled WGS sequence"/>
</dbReference>
<feature type="region of interest" description="Disordered" evidence="1">
    <location>
        <begin position="242"/>
        <end position="274"/>
    </location>
</feature>
<proteinExistence type="predicted"/>
<accession>A0A944DER3</accession>
<gene>
    <name evidence="2" type="ORF">I8J34_23815</name>
</gene>
<reference evidence="3" key="1">
    <citation type="journal article" date="2022" name="ISME J.">
        <title>Genetic and phylogenetic analysis of dissimilatory iodate-reducing bacteria identifies potential niches across the world's oceans.</title>
        <authorList>
            <person name="Reyes-Umana V."/>
            <person name="Henning Z."/>
            <person name="Lee K."/>
            <person name="Barnum T.P."/>
            <person name="Coates J.D."/>
        </authorList>
    </citation>
    <scope>NUCLEOTIDE SEQUENCE [LARGE SCALE GENOMIC DNA]</scope>
    <source>
        <strain evidence="3">IR12</strain>
    </source>
</reference>
<dbReference type="EMBL" id="JAEKFT010000071">
    <property type="protein sequence ID" value="MBT0964212.1"/>
    <property type="molecule type" value="Genomic_DNA"/>
</dbReference>
<evidence type="ECO:0000313" key="2">
    <source>
        <dbReference type="EMBL" id="MBT0964212.1"/>
    </source>
</evidence>
<name>A0A944DER3_DENI1</name>
<organism evidence="2 3">
    <name type="scientific">Denitromonas iodatirespirans</name>
    <dbReference type="NCBI Taxonomy" id="2795389"/>
    <lineage>
        <taxon>Bacteria</taxon>
        <taxon>Pseudomonadati</taxon>
        <taxon>Pseudomonadota</taxon>
        <taxon>Betaproteobacteria</taxon>
        <taxon>Rhodocyclales</taxon>
        <taxon>Zoogloeaceae</taxon>
        <taxon>Denitromonas</taxon>
    </lineage>
</organism>
<evidence type="ECO:0000313" key="3">
    <source>
        <dbReference type="Proteomes" id="UP000694660"/>
    </source>
</evidence>
<sequence length="315" mass="35016">MPNPLIPQEIYLLERYSSAEYFKLLRDAFAATVQAAEDGLAEVMRTLPPDYRRRPRWQQPDITWGTVVLPNFRDTLQMVEEAYLALLSGECSAIGIAGNVNTAFAGQGRDYPCDWMPEPFLSRFIEGYRKASTYASNIAFTDQIGWVWGDLTTRYSESDFGPLAPPPTWPVYRLNPKVRVATDEEIQVTGVYLPDADEASAQFFCTGTYATDASTGYDPKTTQNINDVDTVWTLVERVADSGGGSGCGPQGNTDAPKGRPNVPANQPCPESGWWFTPAKPDSRRYFKQGETMPSVGGDYGQTFWQWSPDQSAPKL</sequence>